<evidence type="ECO:0000313" key="2">
    <source>
        <dbReference type="EMBL" id="TQD92572.1"/>
    </source>
</evidence>
<name>A0A540M259_MALBA</name>
<sequence length="115" mass="12684">MVTSPWAFQNVRDLLKASTETRLSPTNFKILDCFPPGTKVQDLDEKPYNIAVKWVRESTDGKSLDNALPSLPSKRARVTLDPQCGSPLHLPKIKSWGSKSRPSGRGGGRGPRRAL</sequence>
<organism evidence="2 3">
    <name type="scientific">Malus baccata</name>
    <name type="common">Siberian crab apple</name>
    <name type="synonym">Pyrus baccata</name>
    <dbReference type="NCBI Taxonomy" id="106549"/>
    <lineage>
        <taxon>Eukaryota</taxon>
        <taxon>Viridiplantae</taxon>
        <taxon>Streptophyta</taxon>
        <taxon>Embryophyta</taxon>
        <taxon>Tracheophyta</taxon>
        <taxon>Spermatophyta</taxon>
        <taxon>Magnoliopsida</taxon>
        <taxon>eudicotyledons</taxon>
        <taxon>Gunneridae</taxon>
        <taxon>Pentapetalae</taxon>
        <taxon>rosids</taxon>
        <taxon>fabids</taxon>
        <taxon>Rosales</taxon>
        <taxon>Rosaceae</taxon>
        <taxon>Amygdaloideae</taxon>
        <taxon>Maleae</taxon>
        <taxon>Malus</taxon>
    </lineage>
</organism>
<feature type="region of interest" description="Disordered" evidence="1">
    <location>
        <begin position="63"/>
        <end position="115"/>
    </location>
</feature>
<evidence type="ECO:0000313" key="3">
    <source>
        <dbReference type="Proteomes" id="UP000315295"/>
    </source>
</evidence>
<accession>A0A540M259</accession>
<dbReference type="AlphaFoldDB" id="A0A540M259"/>
<evidence type="ECO:0000256" key="1">
    <source>
        <dbReference type="SAM" id="MobiDB-lite"/>
    </source>
</evidence>
<gene>
    <name evidence="2" type="ORF">C1H46_021824</name>
</gene>
<dbReference type="Proteomes" id="UP000315295">
    <property type="component" value="Unassembled WGS sequence"/>
</dbReference>
<keyword evidence="3" id="KW-1185">Reference proteome</keyword>
<proteinExistence type="predicted"/>
<dbReference type="EMBL" id="VIEB01000390">
    <property type="protein sequence ID" value="TQD92572.1"/>
    <property type="molecule type" value="Genomic_DNA"/>
</dbReference>
<comment type="caution">
    <text evidence="2">The sequence shown here is derived from an EMBL/GenBank/DDBJ whole genome shotgun (WGS) entry which is preliminary data.</text>
</comment>
<protein>
    <submittedName>
        <fullName evidence="2">Uncharacterized protein</fullName>
    </submittedName>
</protein>
<reference evidence="2 3" key="1">
    <citation type="journal article" date="2019" name="G3 (Bethesda)">
        <title>Sequencing of a Wild Apple (Malus baccata) Genome Unravels the Differences Between Cultivated and Wild Apple Species Regarding Disease Resistance and Cold Tolerance.</title>
        <authorList>
            <person name="Chen X."/>
        </authorList>
    </citation>
    <scope>NUCLEOTIDE SEQUENCE [LARGE SCALE GENOMIC DNA]</scope>
    <source>
        <strain evidence="3">cv. Shandingzi</strain>
        <tissue evidence="2">Leaves</tissue>
    </source>
</reference>